<organism evidence="1">
    <name type="scientific">Amorphochlora amoebiformis</name>
    <dbReference type="NCBI Taxonomy" id="1561963"/>
    <lineage>
        <taxon>Eukaryota</taxon>
        <taxon>Sar</taxon>
        <taxon>Rhizaria</taxon>
        <taxon>Cercozoa</taxon>
        <taxon>Chlorarachniophyceae</taxon>
        <taxon>Amorphochlora</taxon>
    </lineage>
</organism>
<dbReference type="InterPro" id="IPR033134">
    <property type="entry name" value="Asp/Glu_racemase_AS_2"/>
</dbReference>
<evidence type="ECO:0000313" key="1">
    <source>
        <dbReference type="EMBL" id="CAD8447070.1"/>
    </source>
</evidence>
<dbReference type="GO" id="GO:0016855">
    <property type="term" value="F:racemase and epimerase activity, acting on amino acids and derivatives"/>
    <property type="evidence" value="ECO:0007669"/>
    <property type="project" value="InterPro"/>
</dbReference>
<dbReference type="InterPro" id="IPR001920">
    <property type="entry name" value="Asp/Glu_race"/>
</dbReference>
<accession>A0A7S0D8G9</accession>
<sequence length="279" mass="30361">MTWILGRKRMLRTVNRHLRRRIGIISGSGPDAGLDLMRKIVVANRKFLGPGAGDKDAPKIAMVNFPEIGGPHGHWDLTPGSEASAELESNMKIAVNTMSTLSDYFCVACNTLHNLQPLIEATSTSGAKFISIVDVVEEYCQEHKIDSLVVMGSTMTTDVKDTSPYAPLSGSVALPVLEDSLRTAQQSALEQIKSNGPFGIETQQMFQDILDSVPGDDILLGCTEFPLMPVTTKKRLIDPTQLLAEKLLALSWGYEDGVLPIYTSELEGVMSEKESIPVA</sequence>
<dbReference type="SUPFAM" id="SSF53681">
    <property type="entry name" value="Aspartate/glutamate racemase"/>
    <property type="match status" value="2"/>
</dbReference>
<evidence type="ECO:0008006" key="2">
    <source>
        <dbReference type="Google" id="ProtNLM"/>
    </source>
</evidence>
<reference evidence="1" key="1">
    <citation type="submission" date="2021-01" db="EMBL/GenBank/DDBJ databases">
        <authorList>
            <person name="Corre E."/>
            <person name="Pelletier E."/>
            <person name="Niang G."/>
            <person name="Scheremetjew M."/>
            <person name="Finn R."/>
            <person name="Kale V."/>
            <person name="Holt S."/>
            <person name="Cochrane G."/>
            <person name="Meng A."/>
            <person name="Brown T."/>
            <person name="Cohen L."/>
        </authorList>
    </citation>
    <scope>NUCLEOTIDE SEQUENCE</scope>
    <source>
        <strain evidence="1">CCMP2058</strain>
    </source>
</reference>
<dbReference type="AlphaFoldDB" id="A0A7S0D8G9"/>
<dbReference type="EMBL" id="HBEM01012810">
    <property type="protein sequence ID" value="CAD8447070.1"/>
    <property type="molecule type" value="Transcribed_RNA"/>
</dbReference>
<protein>
    <recommendedName>
        <fullName evidence="2">Aspartate racemase</fullName>
    </recommendedName>
</protein>
<dbReference type="PROSITE" id="PS00924">
    <property type="entry name" value="ASP_GLU_RACEMASE_2"/>
    <property type="match status" value="1"/>
</dbReference>
<proteinExistence type="predicted"/>
<name>A0A7S0D8G9_9EUKA</name>
<dbReference type="Gene3D" id="3.40.50.1860">
    <property type="match status" value="2"/>
</dbReference>
<gene>
    <name evidence="1" type="ORF">LAMO00422_LOCUS8913</name>
</gene>